<reference evidence="1 2" key="2">
    <citation type="submission" date="2019-08" db="EMBL/GenBank/DDBJ databases">
        <authorList>
            <person name="Henke P."/>
        </authorList>
    </citation>
    <scope>NUCLEOTIDE SEQUENCE [LARGE SCALE GENOMIC DNA]</scope>
    <source>
        <strain evidence="1">Phe10_nw2017</strain>
    </source>
</reference>
<name>A0A5C6M3I6_9PLAN</name>
<feature type="non-terminal residue" evidence="1">
    <location>
        <position position="102"/>
    </location>
</feature>
<evidence type="ECO:0000313" key="2">
    <source>
        <dbReference type="Proteomes" id="UP000321083"/>
    </source>
</evidence>
<organism evidence="1 2">
    <name type="scientific">Planctomyces bekefii</name>
    <dbReference type="NCBI Taxonomy" id="1653850"/>
    <lineage>
        <taxon>Bacteria</taxon>
        <taxon>Pseudomonadati</taxon>
        <taxon>Planctomycetota</taxon>
        <taxon>Planctomycetia</taxon>
        <taxon>Planctomycetales</taxon>
        <taxon>Planctomycetaceae</taxon>
        <taxon>Planctomyces</taxon>
    </lineage>
</organism>
<accession>A0A5C6M3I6</accession>
<dbReference type="Proteomes" id="UP000321083">
    <property type="component" value="Unassembled WGS sequence"/>
</dbReference>
<dbReference type="EMBL" id="SRHE01000515">
    <property type="protein sequence ID" value="TWW08763.1"/>
    <property type="molecule type" value="Genomic_DNA"/>
</dbReference>
<sequence length="102" mass="11000">MEQRQLLSADIALETILKGTGTAFSKAEYKLSDGKHSLEFDIFNAQPGGYDAYVGTTLLRRITVPGSRLAQFEFTNQANDPGEAPFPAGLTLPLAAGQTIRL</sequence>
<keyword evidence="2" id="KW-1185">Reference proteome</keyword>
<gene>
    <name evidence="1" type="ORF">E3A20_21090</name>
</gene>
<protein>
    <submittedName>
        <fullName evidence="1">Uncharacterized protein</fullName>
    </submittedName>
</protein>
<reference evidence="1 2" key="1">
    <citation type="submission" date="2019-08" db="EMBL/GenBank/DDBJ databases">
        <title>100 year-old enigma solved: identification of Planctomyces bekefii, the type genus and species of the phylum Planctomycetes.</title>
        <authorList>
            <person name="Svetlana D.N."/>
            <person name="Overmann J."/>
        </authorList>
    </citation>
    <scope>NUCLEOTIDE SEQUENCE [LARGE SCALE GENOMIC DNA]</scope>
    <source>
        <strain evidence="1">Phe10_nw2017</strain>
    </source>
</reference>
<dbReference type="AlphaFoldDB" id="A0A5C6M3I6"/>
<comment type="caution">
    <text evidence="1">The sequence shown here is derived from an EMBL/GenBank/DDBJ whole genome shotgun (WGS) entry which is preliminary data.</text>
</comment>
<proteinExistence type="predicted"/>
<evidence type="ECO:0000313" key="1">
    <source>
        <dbReference type="EMBL" id="TWW08763.1"/>
    </source>
</evidence>